<proteinExistence type="predicted"/>
<keyword evidence="4" id="KW-0862">Zinc</keyword>
<dbReference type="PANTHER" id="PTHR46481">
    <property type="entry name" value="ZINC FINGER BED DOMAIN-CONTAINING PROTEIN 4"/>
    <property type="match status" value="1"/>
</dbReference>
<protein>
    <submittedName>
        <fullName evidence="7">AC transposase</fullName>
    </submittedName>
</protein>
<name>A0AAV9ZQS9_9AGAR</name>
<comment type="subcellular location">
    <subcellularLocation>
        <location evidence="1">Nucleus</location>
    </subcellularLocation>
</comment>
<dbReference type="GO" id="GO:0005634">
    <property type="term" value="C:nucleus"/>
    <property type="evidence" value="ECO:0007669"/>
    <property type="project" value="UniProtKB-SubCell"/>
</dbReference>
<gene>
    <name evidence="7" type="ORF">R3P38DRAFT_3438932</name>
</gene>
<evidence type="ECO:0000313" key="7">
    <source>
        <dbReference type="EMBL" id="KAK6988955.1"/>
    </source>
</evidence>
<feature type="compositionally biased region" description="Low complexity" evidence="6">
    <location>
        <begin position="664"/>
        <end position="680"/>
    </location>
</feature>
<evidence type="ECO:0000256" key="2">
    <source>
        <dbReference type="ARBA" id="ARBA00022723"/>
    </source>
</evidence>
<feature type="region of interest" description="Disordered" evidence="6">
    <location>
        <begin position="359"/>
        <end position="378"/>
    </location>
</feature>
<feature type="region of interest" description="Disordered" evidence="6">
    <location>
        <begin position="1"/>
        <end position="56"/>
    </location>
</feature>
<evidence type="ECO:0000256" key="1">
    <source>
        <dbReference type="ARBA" id="ARBA00004123"/>
    </source>
</evidence>
<keyword evidence="5" id="KW-0539">Nucleus</keyword>
<accession>A0AAV9ZQS9</accession>
<dbReference type="InterPro" id="IPR012337">
    <property type="entry name" value="RNaseH-like_sf"/>
</dbReference>
<dbReference type="Proteomes" id="UP001362999">
    <property type="component" value="Unassembled WGS sequence"/>
</dbReference>
<dbReference type="SUPFAM" id="SSF53098">
    <property type="entry name" value="Ribonuclease H-like"/>
    <property type="match status" value="1"/>
</dbReference>
<feature type="region of interest" description="Disordered" evidence="6">
    <location>
        <begin position="661"/>
        <end position="697"/>
    </location>
</feature>
<dbReference type="GO" id="GO:0008270">
    <property type="term" value="F:zinc ion binding"/>
    <property type="evidence" value="ECO:0007669"/>
    <property type="project" value="UniProtKB-KW"/>
</dbReference>
<dbReference type="InterPro" id="IPR052035">
    <property type="entry name" value="ZnF_BED_domain_contain"/>
</dbReference>
<evidence type="ECO:0000256" key="5">
    <source>
        <dbReference type="ARBA" id="ARBA00023242"/>
    </source>
</evidence>
<comment type="caution">
    <text evidence="7">The sequence shown here is derived from an EMBL/GenBank/DDBJ whole genome shotgun (WGS) entry which is preliminary data.</text>
</comment>
<dbReference type="PANTHER" id="PTHR46481:SF10">
    <property type="entry name" value="ZINC FINGER BED DOMAIN-CONTAINING PROTEIN 39"/>
    <property type="match status" value="1"/>
</dbReference>
<evidence type="ECO:0000256" key="4">
    <source>
        <dbReference type="ARBA" id="ARBA00022833"/>
    </source>
</evidence>
<reference evidence="7 8" key="1">
    <citation type="journal article" date="2024" name="J Genomics">
        <title>Draft genome sequencing and assembly of Favolaschia claudopus CIRM-BRFM 2984 isolated from oak limbs.</title>
        <authorList>
            <person name="Navarro D."/>
            <person name="Drula E."/>
            <person name="Chaduli D."/>
            <person name="Cazenave R."/>
            <person name="Ahrendt S."/>
            <person name="Wang J."/>
            <person name="Lipzen A."/>
            <person name="Daum C."/>
            <person name="Barry K."/>
            <person name="Grigoriev I.V."/>
            <person name="Favel A."/>
            <person name="Rosso M.N."/>
            <person name="Martin F."/>
        </authorList>
    </citation>
    <scope>NUCLEOTIDE SEQUENCE [LARGE SCALE GENOMIC DNA]</scope>
    <source>
        <strain evidence="7 8">CIRM-BRFM 2984</strain>
    </source>
</reference>
<keyword evidence="2" id="KW-0479">Metal-binding</keyword>
<organism evidence="7 8">
    <name type="scientific">Favolaschia claudopus</name>
    <dbReference type="NCBI Taxonomy" id="2862362"/>
    <lineage>
        <taxon>Eukaryota</taxon>
        <taxon>Fungi</taxon>
        <taxon>Dikarya</taxon>
        <taxon>Basidiomycota</taxon>
        <taxon>Agaricomycotina</taxon>
        <taxon>Agaricomycetes</taxon>
        <taxon>Agaricomycetidae</taxon>
        <taxon>Agaricales</taxon>
        <taxon>Marasmiineae</taxon>
        <taxon>Mycenaceae</taxon>
        <taxon>Favolaschia</taxon>
    </lineage>
</organism>
<keyword evidence="8" id="KW-1185">Reference proteome</keyword>
<evidence type="ECO:0000256" key="3">
    <source>
        <dbReference type="ARBA" id="ARBA00022771"/>
    </source>
</evidence>
<sequence>MSIPLQPLLNETLAGRAPPSPPASPILSRNDQNKAPEPSPATTEPPRKRRKVDFESINNKNDEEVWNLPDSEILDAIRVKWQADVYDHFTPSLVRDLSTTPRSIKIVLTCKFGDPRHHSSERRRDAKGSFNTSNLASSIKTCVARDPSRAALIPLPIASAGTIPYSEAMHRTLIALRCASSKRPFNQVEDKWYRMEVAMLRPGTTVPSADTVARDVQRLYVLVAQEVKAYFQRRARDVHGVVDGWTAPIAENYLGAGIVWEDVGKIYAIDLEFIRLTDRHTGDYLASQLADTLIRYLHLLMMDNAGNCNTTAVCLPKYISTFRGTLARGRCFTHIIQLVAKAVISFFFKQAKRKKVVKSKKGSAKRTTAPSAPVENDEVEEVVLWEDDPSADAEDLAMAAEIHEPTDDAAPTGQDIHDANVTNTIRSVAIQNMCALGVVISAAEEKDALKIFPKVAGLAKKVHDSRPTHTEFAAIINNPATGLSTDSNTTELARRNATRWGSEYQCLRTRHILEPAVDILIADKNLKLSAYAFNTRQKTLATELETILEILELPTKVFQSQNRPLIIDVIPEMEDLDYALDATSNATDQSNVTRVAAHAGLLVLRKYYALLDECEAYRIAIVMCPDRKLQWFREHCGWDDDKISDLRSLVVRRFTESYKTSQTPTAPASHVPASSAASKSRPADRFRRPAASLNTSTSEADNIHTYLDAPLCEPTTSVLEYWTLRLKSSTSSIVSTPDLARFALSFCSCPVSESHPPQQQRLSTQKERSRKTFRAQMSLASWSEAPFFDLQATVEALSRQIRPLRAGGVEDL</sequence>
<evidence type="ECO:0000313" key="8">
    <source>
        <dbReference type="Proteomes" id="UP001362999"/>
    </source>
</evidence>
<keyword evidence="3" id="KW-0863">Zinc-finger</keyword>
<evidence type="ECO:0000256" key="6">
    <source>
        <dbReference type="SAM" id="MobiDB-lite"/>
    </source>
</evidence>
<dbReference type="EMBL" id="JAWWNJ010000118">
    <property type="protein sequence ID" value="KAK6988955.1"/>
    <property type="molecule type" value="Genomic_DNA"/>
</dbReference>
<dbReference type="AlphaFoldDB" id="A0AAV9ZQS9"/>